<dbReference type="InterPro" id="IPR029044">
    <property type="entry name" value="Nucleotide-diphossugar_trans"/>
</dbReference>
<feature type="transmembrane region" description="Helical" evidence="6">
    <location>
        <begin position="53"/>
        <end position="73"/>
    </location>
</feature>
<dbReference type="GO" id="GO:0016757">
    <property type="term" value="F:glycosyltransferase activity"/>
    <property type="evidence" value="ECO:0007669"/>
    <property type="project" value="UniProtKB-KW"/>
</dbReference>
<keyword evidence="6" id="KW-1133">Transmembrane helix</keyword>
<feature type="transmembrane region" description="Helical" evidence="6">
    <location>
        <begin position="7"/>
        <end position="33"/>
    </location>
</feature>
<evidence type="ECO:0000256" key="1">
    <source>
        <dbReference type="ARBA" id="ARBA00004236"/>
    </source>
</evidence>
<reference evidence="8" key="1">
    <citation type="submission" date="2018-05" db="EMBL/GenBank/DDBJ databases">
        <authorList>
            <person name="Lanie J.A."/>
            <person name="Ng W.-L."/>
            <person name="Kazmierczak K.M."/>
            <person name="Andrzejewski T.M."/>
            <person name="Davidsen T.M."/>
            <person name="Wayne K.J."/>
            <person name="Tettelin H."/>
            <person name="Glass J.I."/>
            <person name="Rusch D."/>
            <person name="Podicherti R."/>
            <person name="Tsui H.-C.T."/>
            <person name="Winkler M.E."/>
        </authorList>
    </citation>
    <scope>NUCLEOTIDE SEQUENCE</scope>
</reference>
<proteinExistence type="predicted"/>
<sequence>MGILYILAAISFVVLFFINIGWLTSNLYLTIIGEIESFFKGTNPIENVYYSLYLKWILLIDGLWLLIALFFMIRRKNFKTDAELHYLNYKPILDPKICVVLPTYNEAGVIEDVIKNFQKNKLVKHVIVIDNHSSDGTDNIAEKCGAKVIRKDRNMGFGHS</sequence>
<comment type="subcellular location">
    <subcellularLocation>
        <location evidence="1">Cell membrane</location>
    </subcellularLocation>
</comment>
<dbReference type="InterPro" id="IPR001173">
    <property type="entry name" value="Glyco_trans_2-like"/>
</dbReference>
<dbReference type="EMBL" id="UINC01094243">
    <property type="protein sequence ID" value="SVC49324.1"/>
    <property type="molecule type" value="Genomic_DNA"/>
</dbReference>
<dbReference type="Pfam" id="PF00535">
    <property type="entry name" value="Glycos_transf_2"/>
    <property type="match status" value="1"/>
</dbReference>
<dbReference type="PANTHER" id="PTHR43646:SF2">
    <property type="entry name" value="GLYCOSYLTRANSFERASE 2-LIKE DOMAIN-CONTAINING PROTEIN"/>
    <property type="match status" value="1"/>
</dbReference>
<feature type="non-terminal residue" evidence="8">
    <location>
        <position position="160"/>
    </location>
</feature>
<organism evidence="8">
    <name type="scientific">marine metagenome</name>
    <dbReference type="NCBI Taxonomy" id="408172"/>
    <lineage>
        <taxon>unclassified sequences</taxon>
        <taxon>metagenomes</taxon>
        <taxon>ecological metagenomes</taxon>
    </lineage>
</organism>
<dbReference type="PANTHER" id="PTHR43646">
    <property type="entry name" value="GLYCOSYLTRANSFERASE"/>
    <property type="match status" value="1"/>
</dbReference>
<evidence type="ECO:0000256" key="4">
    <source>
        <dbReference type="ARBA" id="ARBA00022679"/>
    </source>
</evidence>
<gene>
    <name evidence="8" type="ORF">METZ01_LOCUS302178</name>
</gene>
<evidence type="ECO:0000256" key="2">
    <source>
        <dbReference type="ARBA" id="ARBA00022475"/>
    </source>
</evidence>
<evidence type="ECO:0000259" key="7">
    <source>
        <dbReference type="Pfam" id="PF00535"/>
    </source>
</evidence>
<dbReference type="AlphaFoldDB" id="A0A382MK16"/>
<dbReference type="GO" id="GO:0005886">
    <property type="term" value="C:plasma membrane"/>
    <property type="evidence" value="ECO:0007669"/>
    <property type="project" value="UniProtKB-SubCell"/>
</dbReference>
<keyword evidence="6" id="KW-0812">Transmembrane</keyword>
<keyword evidence="5 6" id="KW-0472">Membrane</keyword>
<protein>
    <recommendedName>
        <fullName evidence="7">Glycosyltransferase 2-like domain-containing protein</fullName>
    </recommendedName>
</protein>
<evidence type="ECO:0000256" key="5">
    <source>
        <dbReference type="ARBA" id="ARBA00023136"/>
    </source>
</evidence>
<accession>A0A382MK16</accession>
<keyword evidence="4" id="KW-0808">Transferase</keyword>
<keyword evidence="3" id="KW-0328">Glycosyltransferase</keyword>
<evidence type="ECO:0000256" key="6">
    <source>
        <dbReference type="SAM" id="Phobius"/>
    </source>
</evidence>
<name>A0A382MK16_9ZZZZ</name>
<dbReference type="SUPFAM" id="SSF53448">
    <property type="entry name" value="Nucleotide-diphospho-sugar transferases"/>
    <property type="match status" value="1"/>
</dbReference>
<evidence type="ECO:0000313" key="8">
    <source>
        <dbReference type="EMBL" id="SVC49324.1"/>
    </source>
</evidence>
<evidence type="ECO:0000256" key="3">
    <source>
        <dbReference type="ARBA" id="ARBA00022676"/>
    </source>
</evidence>
<keyword evidence="2" id="KW-1003">Cell membrane</keyword>
<feature type="domain" description="Glycosyltransferase 2-like" evidence="7">
    <location>
        <begin position="98"/>
        <end position="158"/>
    </location>
</feature>
<dbReference type="Gene3D" id="3.90.550.10">
    <property type="entry name" value="Spore Coat Polysaccharide Biosynthesis Protein SpsA, Chain A"/>
    <property type="match status" value="1"/>
</dbReference>